<organism evidence="1">
    <name type="scientific">Brassica napus</name>
    <name type="common">Rape</name>
    <dbReference type="NCBI Taxonomy" id="3708"/>
    <lineage>
        <taxon>Eukaryota</taxon>
        <taxon>Viridiplantae</taxon>
        <taxon>Streptophyta</taxon>
        <taxon>Embryophyta</taxon>
        <taxon>Tracheophyta</taxon>
        <taxon>Spermatophyta</taxon>
        <taxon>Magnoliopsida</taxon>
        <taxon>eudicotyledons</taxon>
        <taxon>Gunneridae</taxon>
        <taxon>Pentapetalae</taxon>
        <taxon>rosids</taxon>
        <taxon>malvids</taxon>
        <taxon>Brassicales</taxon>
        <taxon>Brassicaceae</taxon>
        <taxon>Brassiceae</taxon>
        <taxon>Brassica</taxon>
    </lineage>
</organism>
<accession>A0A816ILY5</accession>
<dbReference type="Proteomes" id="UP001295469">
    <property type="component" value="Chromosome C03"/>
</dbReference>
<dbReference type="EMBL" id="HG994367">
    <property type="protein sequence ID" value="CAF1712472.1"/>
    <property type="molecule type" value="Genomic_DNA"/>
</dbReference>
<sequence length="126" mass="14789">MTSRFGRQRSKLCEAFSVSPLSAQERIMLKQLKFRLNEATPYVFILRFLKAAQSNKKFCQLQQLSFYLIELRISHLCSMLHFTYDSSLDRAPKQPYPLQCLPNEWRGQRRNCVRAIASCIVSIVRQ</sequence>
<dbReference type="Gene3D" id="1.10.472.10">
    <property type="entry name" value="Cyclin-like"/>
    <property type="match status" value="1"/>
</dbReference>
<dbReference type="AlphaFoldDB" id="A0A816ILY5"/>
<proteinExistence type="predicted"/>
<evidence type="ECO:0000313" key="1">
    <source>
        <dbReference type="EMBL" id="CAF1712472.1"/>
    </source>
</evidence>
<reference evidence="1" key="1">
    <citation type="submission" date="2021-01" db="EMBL/GenBank/DDBJ databases">
        <authorList>
            <consortium name="Genoscope - CEA"/>
            <person name="William W."/>
        </authorList>
    </citation>
    <scope>NUCLEOTIDE SEQUENCE</scope>
</reference>
<protein>
    <submittedName>
        <fullName evidence="1">(rape) hypothetical protein</fullName>
    </submittedName>
</protein>
<name>A0A816ILY5_BRANA</name>
<gene>
    <name evidence="1" type="ORF">DARMORV10_C03P90870.1</name>
</gene>